<dbReference type="Proteomes" id="UP001165289">
    <property type="component" value="Unassembled WGS sequence"/>
</dbReference>
<proteinExistence type="predicted"/>
<dbReference type="AlphaFoldDB" id="A0AAV7K1K0"/>
<comment type="caution">
    <text evidence="1">The sequence shown here is derived from an EMBL/GenBank/DDBJ whole genome shotgun (WGS) entry which is preliminary data.</text>
</comment>
<evidence type="ECO:0000313" key="2">
    <source>
        <dbReference type="Proteomes" id="UP001165289"/>
    </source>
</evidence>
<gene>
    <name evidence="1" type="ORF">LOD99_865</name>
</gene>
<keyword evidence="2" id="KW-1185">Reference proteome</keyword>
<reference evidence="1 2" key="1">
    <citation type="journal article" date="2023" name="BMC Biol.">
        <title>The compact genome of the sponge Oopsacas minuta (Hexactinellida) is lacking key metazoan core genes.</title>
        <authorList>
            <person name="Santini S."/>
            <person name="Schenkelaars Q."/>
            <person name="Jourda C."/>
            <person name="Duchesne M."/>
            <person name="Belahbib H."/>
            <person name="Rocher C."/>
            <person name="Selva M."/>
            <person name="Riesgo A."/>
            <person name="Vervoort M."/>
            <person name="Leys S.P."/>
            <person name="Kodjabachian L."/>
            <person name="Le Bivic A."/>
            <person name="Borchiellini C."/>
            <person name="Claverie J.M."/>
            <person name="Renard E."/>
        </authorList>
    </citation>
    <scope>NUCLEOTIDE SEQUENCE [LARGE SCALE GENOMIC DNA]</scope>
    <source>
        <strain evidence="1">SPO-2</strain>
    </source>
</reference>
<dbReference type="EMBL" id="JAKMXF010000222">
    <property type="protein sequence ID" value="KAI6654469.1"/>
    <property type="molecule type" value="Genomic_DNA"/>
</dbReference>
<organism evidence="1 2">
    <name type="scientific">Oopsacas minuta</name>
    <dbReference type="NCBI Taxonomy" id="111878"/>
    <lineage>
        <taxon>Eukaryota</taxon>
        <taxon>Metazoa</taxon>
        <taxon>Porifera</taxon>
        <taxon>Hexactinellida</taxon>
        <taxon>Hexasterophora</taxon>
        <taxon>Lyssacinosida</taxon>
        <taxon>Leucopsacidae</taxon>
        <taxon>Oopsacas</taxon>
    </lineage>
</organism>
<accession>A0AAV7K1K0</accession>
<name>A0AAV7K1K0_9METZ</name>
<evidence type="ECO:0000313" key="1">
    <source>
        <dbReference type="EMBL" id="KAI6654469.1"/>
    </source>
</evidence>
<sequence>MTLRKMLFLPPVREVASKEEMTAKKADTSFTQKGFSYWKGATIAFKEHASSDCHKEAVEVSIIIPRSCSDVGEMLSSSHSHQKKDNRECLLKIISKLKF</sequence>
<protein>
    <submittedName>
        <fullName evidence="1">Uncharacterized protein</fullName>
    </submittedName>
</protein>